<accession>A0ABT4H7P4</accession>
<dbReference type="Proteomes" id="UP001527181">
    <property type="component" value="Unassembled WGS sequence"/>
</dbReference>
<dbReference type="RefSeq" id="WP_268600647.1">
    <property type="nucleotide sequence ID" value="NZ_JAMDNP010000119.1"/>
</dbReference>
<gene>
    <name evidence="2" type="ORF">M5X12_30300</name>
</gene>
<keyword evidence="3" id="KW-1185">Reference proteome</keyword>
<sequence>MARNNDYWVKRALQRESESAARGAALTARLFTEYQRAAREIRRSINDFYARYASEQGVSYDEAVRRLNRPERQEWKDSIGEWVQRINAEQDEVVKARLKAELDALSYNSQISRLEALFGQIQMSLNELYSIGVQQMKEELGELFTEGYYRKVYDIQQRVGFIHEFAKINEGMVANVLSYPWSGADFSSRLWENKRMLQFHMRQTISQGFIQGKSSAAMSKELSDKLGSSFKNAERLIRTETTHFHNEATKTAYNAAGVKEYEFMATLDIRTSDACRNMDGKHFKLSEAQAGINFPPLHPWCRSTTIEYDPEDALDWYNSGQPMPPHMTYDEWTRTIDI</sequence>
<dbReference type="EMBL" id="JAMDNP010000119">
    <property type="protein sequence ID" value="MCY9764788.1"/>
    <property type="molecule type" value="Genomic_DNA"/>
</dbReference>
<name>A0ABT4H7P4_PAEAL</name>
<proteinExistence type="predicted"/>
<dbReference type="InterPro" id="IPR006528">
    <property type="entry name" value="Phage_head_morphogenesis_dom"/>
</dbReference>
<organism evidence="2 3">
    <name type="scientific">Paenibacillus alvei</name>
    <name type="common">Bacillus alvei</name>
    <dbReference type="NCBI Taxonomy" id="44250"/>
    <lineage>
        <taxon>Bacteria</taxon>
        <taxon>Bacillati</taxon>
        <taxon>Bacillota</taxon>
        <taxon>Bacilli</taxon>
        <taxon>Bacillales</taxon>
        <taxon>Paenibacillaceae</taxon>
        <taxon>Paenibacillus</taxon>
    </lineage>
</organism>
<protein>
    <submittedName>
        <fullName evidence="2">Minor capsid protein</fullName>
    </submittedName>
</protein>
<evidence type="ECO:0000313" key="2">
    <source>
        <dbReference type="EMBL" id="MCY9764788.1"/>
    </source>
</evidence>
<evidence type="ECO:0000259" key="1">
    <source>
        <dbReference type="Pfam" id="PF04233"/>
    </source>
</evidence>
<evidence type="ECO:0000313" key="3">
    <source>
        <dbReference type="Proteomes" id="UP001527181"/>
    </source>
</evidence>
<reference evidence="2 3" key="1">
    <citation type="submission" date="2022-05" db="EMBL/GenBank/DDBJ databases">
        <title>Genome Sequencing of Bee-Associated Microbes.</title>
        <authorList>
            <person name="Dunlap C."/>
        </authorList>
    </citation>
    <scope>NUCLEOTIDE SEQUENCE [LARGE SCALE GENOMIC DNA]</scope>
    <source>
        <strain evidence="2 3">NRRL B-04010</strain>
    </source>
</reference>
<dbReference type="Pfam" id="PF04233">
    <property type="entry name" value="Phage_Mu_F"/>
    <property type="match status" value="1"/>
</dbReference>
<comment type="caution">
    <text evidence="2">The sequence shown here is derived from an EMBL/GenBank/DDBJ whole genome shotgun (WGS) entry which is preliminary data.</text>
</comment>
<feature type="domain" description="Phage head morphogenesis" evidence="1">
    <location>
        <begin position="201"/>
        <end position="306"/>
    </location>
</feature>
<dbReference type="NCBIfam" id="TIGR01641">
    <property type="entry name" value="phageSPP1_gp7"/>
    <property type="match status" value="1"/>
</dbReference>